<evidence type="ECO:0000256" key="4">
    <source>
        <dbReference type="ARBA" id="ARBA00023136"/>
    </source>
</evidence>
<accession>Q4TG28</accession>
<name>Q4TG28_TETNG</name>
<keyword evidence="3 6" id="KW-1133">Transmembrane helix</keyword>
<dbReference type="GO" id="GO:0030218">
    <property type="term" value="P:erythrocyte differentiation"/>
    <property type="evidence" value="ECO:0007669"/>
    <property type="project" value="TreeGrafter"/>
</dbReference>
<feature type="transmembrane region" description="Helical" evidence="6">
    <location>
        <begin position="172"/>
        <end position="198"/>
    </location>
</feature>
<feature type="region of interest" description="Disordered" evidence="5">
    <location>
        <begin position="1"/>
        <end position="39"/>
    </location>
</feature>
<proteinExistence type="predicted"/>
<comment type="caution">
    <text evidence="7">The sequence shown here is derived from an EMBL/GenBank/DDBJ whole genome shotgun (WGS) entry which is preliminary data.</text>
</comment>
<reference evidence="7" key="1">
    <citation type="journal article" date="2004" name="Nature">
        <title>Genome duplication in the teleost fish Tetraodon nigroviridis reveals the early vertebrate proto-karyotype.</title>
        <authorList>
            <person name="Jaillon O."/>
            <person name="Aury J.-M."/>
            <person name="Brunet F."/>
            <person name="Petit J.-L."/>
            <person name="Stange-Thomann N."/>
            <person name="Mauceli E."/>
            <person name="Bouneau L."/>
            <person name="Fischer C."/>
            <person name="Ozouf-Costaz C."/>
            <person name="Bernot A."/>
            <person name="Nicaud S."/>
            <person name="Jaffe D."/>
            <person name="Fisher S."/>
            <person name="Lutfalla G."/>
            <person name="Dossat C."/>
            <person name="Segurens B."/>
            <person name="Dasilva C."/>
            <person name="Salanoubat M."/>
            <person name="Levy M."/>
            <person name="Boudet N."/>
            <person name="Castellano S."/>
            <person name="Anthouard V."/>
            <person name="Jubin C."/>
            <person name="Castelli V."/>
            <person name="Katinka M."/>
            <person name="Vacherie B."/>
            <person name="Biemont C."/>
            <person name="Skalli Z."/>
            <person name="Cattolico L."/>
            <person name="Poulain J."/>
            <person name="De Berardinis V."/>
            <person name="Cruaud C."/>
            <person name="Duprat S."/>
            <person name="Brottier P."/>
            <person name="Coutanceau J.-P."/>
            <person name="Gouzy J."/>
            <person name="Parra G."/>
            <person name="Lardier G."/>
            <person name="Chapple C."/>
            <person name="McKernan K.J."/>
            <person name="McEwan P."/>
            <person name="Bosak S."/>
            <person name="Kellis M."/>
            <person name="Volff J.-N."/>
            <person name="Guigo R."/>
            <person name="Zody M.C."/>
            <person name="Mesirov J."/>
            <person name="Lindblad-Toh K."/>
            <person name="Birren B."/>
            <person name="Nusbaum C."/>
            <person name="Kahn D."/>
            <person name="Robinson-Rechavi M."/>
            <person name="Laudet V."/>
            <person name="Schachter V."/>
            <person name="Quetier F."/>
            <person name="Saurin W."/>
            <person name="Scarpelli C."/>
            <person name="Wincker P."/>
            <person name="Lander E.S."/>
            <person name="Weissenbach J."/>
            <person name="Roest Crollius H."/>
        </authorList>
    </citation>
    <scope>NUCLEOTIDE SEQUENCE [LARGE SCALE GENOMIC DNA]</scope>
</reference>
<organism evidence="7">
    <name type="scientific">Tetraodon nigroviridis</name>
    <name type="common">Spotted green pufferfish</name>
    <name type="synonym">Chelonodon nigroviridis</name>
    <dbReference type="NCBI Taxonomy" id="99883"/>
    <lineage>
        <taxon>Eukaryota</taxon>
        <taxon>Metazoa</taxon>
        <taxon>Chordata</taxon>
        <taxon>Craniata</taxon>
        <taxon>Vertebrata</taxon>
        <taxon>Euteleostomi</taxon>
        <taxon>Actinopterygii</taxon>
        <taxon>Neopterygii</taxon>
        <taxon>Teleostei</taxon>
        <taxon>Neoteleostei</taxon>
        <taxon>Acanthomorphata</taxon>
        <taxon>Eupercaria</taxon>
        <taxon>Tetraodontiformes</taxon>
        <taxon>Tetradontoidea</taxon>
        <taxon>Tetraodontidae</taxon>
        <taxon>Tetraodon</taxon>
    </lineage>
</organism>
<dbReference type="GO" id="GO:0020037">
    <property type="term" value="F:heme binding"/>
    <property type="evidence" value="ECO:0007669"/>
    <property type="project" value="TreeGrafter"/>
</dbReference>
<dbReference type="GO" id="GO:0005739">
    <property type="term" value="C:mitochondrion"/>
    <property type="evidence" value="ECO:0007669"/>
    <property type="project" value="TreeGrafter"/>
</dbReference>
<evidence type="ECO:0000256" key="5">
    <source>
        <dbReference type="SAM" id="MobiDB-lite"/>
    </source>
</evidence>
<feature type="non-terminal residue" evidence="7">
    <location>
        <position position="232"/>
    </location>
</feature>
<dbReference type="InterPro" id="IPR049680">
    <property type="entry name" value="FLVCR1-2_SLC49-like"/>
</dbReference>
<feature type="compositionally biased region" description="Basic and acidic residues" evidence="5">
    <location>
        <begin position="25"/>
        <end position="34"/>
    </location>
</feature>
<evidence type="ECO:0000256" key="1">
    <source>
        <dbReference type="ARBA" id="ARBA00004141"/>
    </source>
</evidence>
<dbReference type="EMBL" id="CAAE01003975">
    <property type="protein sequence ID" value="CAF88154.1"/>
    <property type="molecule type" value="Genomic_DNA"/>
</dbReference>
<evidence type="ECO:0000256" key="3">
    <source>
        <dbReference type="ARBA" id="ARBA00022989"/>
    </source>
</evidence>
<evidence type="ECO:0000313" key="7">
    <source>
        <dbReference type="EMBL" id="CAF88154.1"/>
    </source>
</evidence>
<dbReference type="AlphaFoldDB" id="Q4TG28"/>
<sequence length="232" mass="24530">YHDGRLLLGLHPPQPDGPALLPEPGAEHRQDRLDSGGGRHGGLRPLWRLAGLLQDLQGDYSGGLRPLLPLHGGLHLHAGPGKHLPGLLHGWSAGVGGGEVPPQAPCGAAASALLAPRFFMTGYLPLGFEFAVEITYPESEGTSSGLLNAFAQIFGIIFTLIQGRLISDRGPLAGNLFLCVWIFLGIILTGELCVHVCVHPGGVLLRRVRNADALALPRCRSTCVLVPENADL</sequence>
<gene>
    <name evidence="7" type="ORF">GSTENG00001319001</name>
</gene>
<dbReference type="KEGG" id="tng:GSTEN00001319G001"/>
<dbReference type="GO" id="GO:0016020">
    <property type="term" value="C:membrane"/>
    <property type="evidence" value="ECO:0007669"/>
    <property type="project" value="UniProtKB-SubCell"/>
</dbReference>
<feature type="transmembrane region" description="Helical" evidence="6">
    <location>
        <begin position="146"/>
        <end position="166"/>
    </location>
</feature>
<reference evidence="7" key="2">
    <citation type="submission" date="2004-02" db="EMBL/GenBank/DDBJ databases">
        <authorList>
            <consortium name="Genoscope"/>
            <consortium name="Whitehead Institute Centre for Genome Research"/>
        </authorList>
    </citation>
    <scope>NUCLEOTIDE SEQUENCE</scope>
</reference>
<dbReference type="PANTHER" id="PTHR10924:SF2">
    <property type="entry name" value="HEME TRANSPORTER FLVCR1"/>
    <property type="match status" value="1"/>
</dbReference>
<dbReference type="OrthoDB" id="422206at2759"/>
<comment type="subcellular location">
    <subcellularLocation>
        <location evidence="1">Membrane</location>
        <topology evidence="1">Multi-pass membrane protein</topology>
    </subcellularLocation>
</comment>
<dbReference type="PANTHER" id="PTHR10924">
    <property type="entry name" value="MAJOR FACILITATOR SUPERFAMILY PROTEIN-RELATED"/>
    <property type="match status" value="1"/>
</dbReference>
<evidence type="ECO:0000256" key="2">
    <source>
        <dbReference type="ARBA" id="ARBA00022692"/>
    </source>
</evidence>
<dbReference type="InterPro" id="IPR036259">
    <property type="entry name" value="MFS_trans_sf"/>
</dbReference>
<dbReference type="GO" id="GO:0097037">
    <property type="term" value="P:heme export"/>
    <property type="evidence" value="ECO:0007669"/>
    <property type="project" value="TreeGrafter"/>
</dbReference>
<protein>
    <submittedName>
        <fullName evidence="7">(spotted green pufferfish) hypothetical protein</fullName>
    </submittedName>
</protein>
<dbReference type="GO" id="GO:0015232">
    <property type="term" value="F:heme transmembrane transporter activity"/>
    <property type="evidence" value="ECO:0007669"/>
    <property type="project" value="TreeGrafter"/>
</dbReference>
<evidence type="ECO:0000256" key="6">
    <source>
        <dbReference type="SAM" id="Phobius"/>
    </source>
</evidence>
<keyword evidence="4 6" id="KW-0472">Membrane</keyword>
<dbReference type="SUPFAM" id="SSF103473">
    <property type="entry name" value="MFS general substrate transporter"/>
    <property type="match status" value="1"/>
</dbReference>
<dbReference type="GO" id="GO:0006839">
    <property type="term" value="P:mitochondrial transport"/>
    <property type="evidence" value="ECO:0007669"/>
    <property type="project" value="TreeGrafter"/>
</dbReference>
<keyword evidence="2 6" id="KW-0812">Transmembrane</keyword>